<keyword evidence="1" id="KW-1185">Reference proteome</keyword>
<evidence type="ECO:0000313" key="2">
    <source>
        <dbReference type="WBParaSite" id="Hba_08867"/>
    </source>
</evidence>
<dbReference type="Proteomes" id="UP000095283">
    <property type="component" value="Unplaced"/>
</dbReference>
<name>A0A1I7WUQ7_HETBA</name>
<proteinExistence type="predicted"/>
<sequence length="122" mass="14072">MALLSRLIADVPAELLRTVLVQLSARFRTFTYRTGTSLQTQRTQVAKADYCKYLSLFFTLFIYKFLLNANYFEFLSIPSTIFYNFNDRTNLCRLSHNENLLLLDDGSMIVVGKLSAGRLKQI</sequence>
<reference evidence="2" key="1">
    <citation type="submission" date="2016-11" db="UniProtKB">
        <authorList>
            <consortium name="WormBaseParasite"/>
        </authorList>
    </citation>
    <scope>IDENTIFICATION</scope>
</reference>
<organism evidence="1 2">
    <name type="scientific">Heterorhabditis bacteriophora</name>
    <name type="common">Entomopathogenic nematode worm</name>
    <dbReference type="NCBI Taxonomy" id="37862"/>
    <lineage>
        <taxon>Eukaryota</taxon>
        <taxon>Metazoa</taxon>
        <taxon>Ecdysozoa</taxon>
        <taxon>Nematoda</taxon>
        <taxon>Chromadorea</taxon>
        <taxon>Rhabditida</taxon>
        <taxon>Rhabditina</taxon>
        <taxon>Rhabditomorpha</taxon>
        <taxon>Strongyloidea</taxon>
        <taxon>Heterorhabditidae</taxon>
        <taxon>Heterorhabditis</taxon>
    </lineage>
</organism>
<protein>
    <submittedName>
        <fullName evidence="2">Secreted protein</fullName>
    </submittedName>
</protein>
<accession>A0A1I7WUQ7</accession>
<dbReference type="WBParaSite" id="Hba_08867">
    <property type="protein sequence ID" value="Hba_08867"/>
    <property type="gene ID" value="Hba_08867"/>
</dbReference>
<dbReference type="AlphaFoldDB" id="A0A1I7WUQ7"/>
<evidence type="ECO:0000313" key="1">
    <source>
        <dbReference type="Proteomes" id="UP000095283"/>
    </source>
</evidence>